<protein>
    <submittedName>
        <fullName evidence="1">Uncharacterized protein</fullName>
    </submittedName>
</protein>
<reference evidence="1 2" key="1">
    <citation type="journal article" date="2015" name="Nature">
        <title>rRNA introns, odd ribosomes, and small enigmatic genomes across a large radiation of phyla.</title>
        <authorList>
            <person name="Brown C.T."/>
            <person name="Hug L.A."/>
            <person name="Thomas B.C."/>
            <person name="Sharon I."/>
            <person name="Castelle C.J."/>
            <person name="Singh A."/>
            <person name="Wilkins M.J."/>
            <person name="Williams K.H."/>
            <person name="Banfield J.F."/>
        </authorList>
    </citation>
    <scope>NUCLEOTIDE SEQUENCE [LARGE SCALE GENOMIC DNA]</scope>
</reference>
<dbReference type="EMBL" id="LBYC01000018">
    <property type="protein sequence ID" value="KKR42015.1"/>
    <property type="molecule type" value="Genomic_DNA"/>
</dbReference>
<evidence type="ECO:0000313" key="1">
    <source>
        <dbReference type="EMBL" id="KKR42015.1"/>
    </source>
</evidence>
<organism evidence="1 2">
    <name type="scientific">Candidatus Nomurabacteria bacterium GW2011_GWF2_40_12</name>
    <dbReference type="NCBI Taxonomy" id="1618776"/>
    <lineage>
        <taxon>Bacteria</taxon>
        <taxon>Candidatus Nomuraibacteriota</taxon>
    </lineage>
</organism>
<dbReference type="AlphaFoldDB" id="A0A0G0T4H0"/>
<comment type="caution">
    <text evidence="1">The sequence shown here is derived from an EMBL/GenBank/DDBJ whole genome shotgun (WGS) entry which is preliminary data.</text>
</comment>
<evidence type="ECO:0000313" key="2">
    <source>
        <dbReference type="Proteomes" id="UP000034301"/>
    </source>
</evidence>
<gene>
    <name evidence="1" type="ORF">UT78_C0018G0017</name>
</gene>
<dbReference type="Proteomes" id="UP000034301">
    <property type="component" value="Unassembled WGS sequence"/>
</dbReference>
<sequence length="189" mass="21612">MNTYKNNIPSPYKTRERIDPIQEEIAKNAGSFNLTIVTEQDFETMKLFKNIPGFVAFKTTLSKENQLLSIGYGSAVLNRLNKFVERTVLFAKNSSLIDAMVRSTKILDALSIMPNQKDTEDRDTEGRDFQASYTEDLPQTATEKQRNFLSKLVEKCDEEDKEEYLSALASPYLSKFDCSELIKKLMPVK</sequence>
<proteinExistence type="predicted"/>
<accession>A0A0G0T4H0</accession>
<name>A0A0G0T4H0_9BACT</name>